<accession>A0A1L9SJ62</accession>
<sequence length="629" mass="72649">MQLFAGTFIIFFVGIVFWKTGAFFRRFTQRRIFRTGRTTETRCVGKWYGWVSLSRHEATKDVVRKFFGKLHDWTAWRSSRADYHWVWWDPGQKGLQQYYNNRRIIKWLPSWLQSYEYTPADAMWNPGPPRARTLSWSETRGLVTPALALPPIRDSTLSLGARRGFEEVIDDEAAVPRKIDPRLLRPNRFERNHLPSLFSDTKMGATQTPSLALPAALREYPHLQKLETDYSPWGGTNSTGRPKFSCTLKDTRWERRYQVWAARMQVQTCKVLQQDSIPMMDPPGSPILEILASGSLQDYNSPRSTISHVPNSHAGFTDENARTIVRQPRYMRKPLSQVQKPRSEGWLEYSCAPVSSAAKIYLTSMTTPCLHGRSFRKPLYFDGTMPHRGNKTENQTQVSPVQRQSDWEIRLVNTLDRKLEWLGNEMDPGRRPYQFAIFPNHWLNPAAWHVFDPVSRVSQDNRRLWGDPRFNVPYPEPSYQPISKYRRPRHRRARTPKIDSWRAAVNQYRIASGTGNVLALVDLFESSADEPPDGHIDTASWMLPKPPQGFGLSTKQKKAYFEGGAGWQESLEEWQHVDGAYRIRKGLYEGRVNRTRLREVLTNVGGQCRVASSKISAHLGHLLNQEDSS</sequence>
<dbReference type="VEuPathDB" id="FungiDB:ASPZODRAFT_132256"/>
<evidence type="ECO:0000313" key="3">
    <source>
        <dbReference type="Proteomes" id="UP000184188"/>
    </source>
</evidence>
<dbReference type="Proteomes" id="UP000184188">
    <property type="component" value="Unassembled WGS sequence"/>
</dbReference>
<evidence type="ECO:0000256" key="1">
    <source>
        <dbReference type="SAM" id="Phobius"/>
    </source>
</evidence>
<feature type="transmembrane region" description="Helical" evidence="1">
    <location>
        <begin position="6"/>
        <end position="24"/>
    </location>
</feature>
<keyword evidence="1" id="KW-0472">Membrane</keyword>
<keyword evidence="1" id="KW-0812">Transmembrane</keyword>
<dbReference type="STRING" id="1073090.A0A1L9SJ62"/>
<organism evidence="2 3">
    <name type="scientific">Penicilliopsis zonata CBS 506.65</name>
    <dbReference type="NCBI Taxonomy" id="1073090"/>
    <lineage>
        <taxon>Eukaryota</taxon>
        <taxon>Fungi</taxon>
        <taxon>Dikarya</taxon>
        <taxon>Ascomycota</taxon>
        <taxon>Pezizomycotina</taxon>
        <taxon>Eurotiomycetes</taxon>
        <taxon>Eurotiomycetidae</taxon>
        <taxon>Eurotiales</taxon>
        <taxon>Aspergillaceae</taxon>
        <taxon>Penicilliopsis</taxon>
    </lineage>
</organism>
<reference evidence="3" key="1">
    <citation type="journal article" date="2017" name="Genome Biol.">
        <title>Comparative genomics reveals high biological diversity and specific adaptations in the industrially and medically important fungal genus Aspergillus.</title>
        <authorList>
            <person name="de Vries R.P."/>
            <person name="Riley R."/>
            <person name="Wiebenga A."/>
            <person name="Aguilar-Osorio G."/>
            <person name="Amillis S."/>
            <person name="Uchima C.A."/>
            <person name="Anderluh G."/>
            <person name="Asadollahi M."/>
            <person name="Askin M."/>
            <person name="Barry K."/>
            <person name="Battaglia E."/>
            <person name="Bayram O."/>
            <person name="Benocci T."/>
            <person name="Braus-Stromeyer S.A."/>
            <person name="Caldana C."/>
            <person name="Canovas D."/>
            <person name="Cerqueira G.C."/>
            <person name="Chen F."/>
            <person name="Chen W."/>
            <person name="Choi C."/>
            <person name="Clum A."/>
            <person name="Dos Santos R.A."/>
            <person name="Damasio A.R."/>
            <person name="Diallinas G."/>
            <person name="Emri T."/>
            <person name="Fekete E."/>
            <person name="Flipphi M."/>
            <person name="Freyberg S."/>
            <person name="Gallo A."/>
            <person name="Gournas C."/>
            <person name="Habgood R."/>
            <person name="Hainaut M."/>
            <person name="Harispe M.L."/>
            <person name="Henrissat B."/>
            <person name="Hilden K.S."/>
            <person name="Hope R."/>
            <person name="Hossain A."/>
            <person name="Karabika E."/>
            <person name="Karaffa L."/>
            <person name="Karanyi Z."/>
            <person name="Krasevec N."/>
            <person name="Kuo A."/>
            <person name="Kusch H."/>
            <person name="LaButti K."/>
            <person name="Lagendijk E.L."/>
            <person name="Lapidus A."/>
            <person name="Levasseur A."/>
            <person name="Lindquist E."/>
            <person name="Lipzen A."/>
            <person name="Logrieco A.F."/>
            <person name="MacCabe A."/>
            <person name="Maekelae M.R."/>
            <person name="Malavazi I."/>
            <person name="Melin P."/>
            <person name="Meyer V."/>
            <person name="Mielnichuk N."/>
            <person name="Miskei M."/>
            <person name="Molnar A.P."/>
            <person name="Mule G."/>
            <person name="Ngan C.Y."/>
            <person name="Orejas M."/>
            <person name="Orosz E."/>
            <person name="Ouedraogo J.P."/>
            <person name="Overkamp K.M."/>
            <person name="Park H.-S."/>
            <person name="Perrone G."/>
            <person name="Piumi F."/>
            <person name="Punt P.J."/>
            <person name="Ram A.F."/>
            <person name="Ramon A."/>
            <person name="Rauscher S."/>
            <person name="Record E."/>
            <person name="Riano-Pachon D.M."/>
            <person name="Robert V."/>
            <person name="Roehrig J."/>
            <person name="Ruller R."/>
            <person name="Salamov A."/>
            <person name="Salih N.S."/>
            <person name="Samson R.A."/>
            <person name="Sandor E."/>
            <person name="Sanguinetti M."/>
            <person name="Schuetze T."/>
            <person name="Sepcic K."/>
            <person name="Shelest E."/>
            <person name="Sherlock G."/>
            <person name="Sophianopoulou V."/>
            <person name="Squina F.M."/>
            <person name="Sun H."/>
            <person name="Susca A."/>
            <person name="Todd R.B."/>
            <person name="Tsang A."/>
            <person name="Unkles S.E."/>
            <person name="van de Wiele N."/>
            <person name="van Rossen-Uffink D."/>
            <person name="Oliveira J.V."/>
            <person name="Vesth T.C."/>
            <person name="Visser J."/>
            <person name="Yu J.-H."/>
            <person name="Zhou M."/>
            <person name="Andersen M.R."/>
            <person name="Archer D.B."/>
            <person name="Baker S.E."/>
            <person name="Benoit I."/>
            <person name="Brakhage A.A."/>
            <person name="Braus G.H."/>
            <person name="Fischer R."/>
            <person name="Frisvad J.C."/>
            <person name="Goldman G.H."/>
            <person name="Houbraken J."/>
            <person name="Oakley B."/>
            <person name="Pocsi I."/>
            <person name="Scazzocchio C."/>
            <person name="Seiboth B."/>
            <person name="vanKuyk P.A."/>
            <person name="Wortman J."/>
            <person name="Dyer P.S."/>
            <person name="Grigoriev I.V."/>
        </authorList>
    </citation>
    <scope>NUCLEOTIDE SEQUENCE [LARGE SCALE GENOMIC DNA]</scope>
    <source>
        <strain evidence="3">CBS 506.65</strain>
    </source>
</reference>
<gene>
    <name evidence="2" type="ORF">ASPZODRAFT_132256</name>
</gene>
<dbReference type="EMBL" id="KV878341">
    <property type="protein sequence ID" value="OJJ47272.1"/>
    <property type="molecule type" value="Genomic_DNA"/>
</dbReference>
<dbReference type="AlphaFoldDB" id="A0A1L9SJ62"/>
<evidence type="ECO:0000313" key="2">
    <source>
        <dbReference type="EMBL" id="OJJ47272.1"/>
    </source>
</evidence>
<protein>
    <submittedName>
        <fullName evidence="2">Uncharacterized protein</fullName>
    </submittedName>
</protein>
<keyword evidence="1" id="KW-1133">Transmembrane helix</keyword>
<keyword evidence="3" id="KW-1185">Reference proteome</keyword>
<dbReference type="OrthoDB" id="5346728at2759"/>
<dbReference type="GeneID" id="34609437"/>
<proteinExistence type="predicted"/>
<name>A0A1L9SJ62_9EURO</name>
<dbReference type="RefSeq" id="XP_022581782.1">
    <property type="nucleotide sequence ID" value="XM_022722972.1"/>
</dbReference>